<protein>
    <submittedName>
        <fullName evidence="1">Uncharacterized protein</fullName>
    </submittedName>
</protein>
<reference evidence="1" key="1">
    <citation type="journal article" date="2020" name="Stud. Mycol.">
        <title>101 Dothideomycetes genomes: a test case for predicting lifestyles and emergence of pathogens.</title>
        <authorList>
            <person name="Haridas S."/>
            <person name="Albert R."/>
            <person name="Binder M."/>
            <person name="Bloem J."/>
            <person name="Labutti K."/>
            <person name="Salamov A."/>
            <person name="Andreopoulos B."/>
            <person name="Baker S."/>
            <person name="Barry K."/>
            <person name="Bills G."/>
            <person name="Bluhm B."/>
            <person name="Cannon C."/>
            <person name="Castanera R."/>
            <person name="Culley D."/>
            <person name="Daum C."/>
            <person name="Ezra D."/>
            <person name="Gonzalez J."/>
            <person name="Henrissat B."/>
            <person name="Kuo A."/>
            <person name="Liang C."/>
            <person name="Lipzen A."/>
            <person name="Lutzoni F."/>
            <person name="Magnuson J."/>
            <person name="Mondo S."/>
            <person name="Nolan M."/>
            <person name="Ohm R."/>
            <person name="Pangilinan J."/>
            <person name="Park H.-J."/>
            <person name="Ramirez L."/>
            <person name="Alfaro M."/>
            <person name="Sun H."/>
            <person name="Tritt A."/>
            <person name="Yoshinaga Y."/>
            <person name="Zwiers L.-H."/>
            <person name="Turgeon B."/>
            <person name="Goodwin S."/>
            <person name="Spatafora J."/>
            <person name="Crous P."/>
            <person name="Grigoriev I."/>
        </authorList>
    </citation>
    <scope>NUCLEOTIDE SEQUENCE</scope>
    <source>
        <strain evidence="1">CBS 116005</strain>
    </source>
</reference>
<dbReference type="EMBL" id="ML995917">
    <property type="protein sequence ID" value="KAF2764573.1"/>
    <property type="molecule type" value="Genomic_DNA"/>
</dbReference>
<organism evidence="1 2">
    <name type="scientific">Teratosphaeria nubilosa</name>
    <dbReference type="NCBI Taxonomy" id="161662"/>
    <lineage>
        <taxon>Eukaryota</taxon>
        <taxon>Fungi</taxon>
        <taxon>Dikarya</taxon>
        <taxon>Ascomycota</taxon>
        <taxon>Pezizomycotina</taxon>
        <taxon>Dothideomycetes</taxon>
        <taxon>Dothideomycetidae</taxon>
        <taxon>Mycosphaerellales</taxon>
        <taxon>Teratosphaeriaceae</taxon>
        <taxon>Teratosphaeria</taxon>
    </lineage>
</organism>
<sequence length="347" mass="40436">MAAGRSDRVIMGDIPGYGPSNPLSLANELYAHYLKEEDARYNFTFALFALRHNDPEVYAKFAAHLLNAAVISRADVWIYDIALWYGKGLPEYVLLPLRDLSSYYHKEVKLQGDLAFAEGRIKEHALESWERDGDCEYAYRRAKHGKANYGFETTSPGYAEFAPRFEGRQQLKWILAALETRLVRLEFASIKERHGNLVWNADRNVDRKVWSWMVQAGEFIRFRTENSPGQTRIEKAMAAFHLTADETRDVYHHLGLRLGTAMAQLRARKTDFEELQTRRVVFRQAYDALEVKDREQNIDNADNSMRVERLLDRVEQQIAMMVQRYGERQAWDWETEQEGSEEGEIRE</sequence>
<dbReference type="AlphaFoldDB" id="A0A6G1KV65"/>
<evidence type="ECO:0000313" key="2">
    <source>
        <dbReference type="Proteomes" id="UP000799436"/>
    </source>
</evidence>
<dbReference type="Proteomes" id="UP000799436">
    <property type="component" value="Unassembled WGS sequence"/>
</dbReference>
<proteinExistence type="predicted"/>
<name>A0A6G1KV65_9PEZI</name>
<accession>A0A6G1KV65</accession>
<gene>
    <name evidence="1" type="ORF">EJ03DRAFT_339690</name>
</gene>
<dbReference type="OrthoDB" id="10356150at2759"/>
<keyword evidence="2" id="KW-1185">Reference proteome</keyword>
<evidence type="ECO:0000313" key="1">
    <source>
        <dbReference type="EMBL" id="KAF2764573.1"/>
    </source>
</evidence>